<dbReference type="SMART" id="SM01130">
    <property type="entry name" value="DHDPS"/>
    <property type="match status" value="1"/>
</dbReference>
<evidence type="ECO:0008006" key="2">
    <source>
        <dbReference type="Google" id="ProtNLM"/>
    </source>
</evidence>
<dbReference type="Gene3D" id="3.20.20.70">
    <property type="entry name" value="Aldolase class I"/>
    <property type="match status" value="1"/>
</dbReference>
<accession>A0A381V042</accession>
<dbReference type="Pfam" id="PF00701">
    <property type="entry name" value="DHDPS"/>
    <property type="match status" value="1"/>
</dbReference>
<dbReference type="AlphaFoldDB" id="A0A381V042"/>
<proteinExistence type="predicted"/>
<dbReference type="CDD" id="cd00408">
    <property type="entry name" value="DHDPS-like"/>
    <property type="match status" value="1"/>
</dbReference>
<evidence type="ECO:0000313" key="1">
    <source>
        <dbReference type="EMBL" id="SVA33756.1"/>
    </source>
</evidence>
<name>A0A381V042_9ZZZZ</name>
<dbReference type="EMBL" id="UINC01007516">
    <property type="protein sequence ID" value="SVA33756.1"/>
    <property type="molecule type" value="Genomic_DNA"/>
</dbReference>
<organism evidence="1">
    <name type="scientific">marine metagenome</name>
    <dbReference type="NCBI Taxonomy" id="408172"/>
    <lineage>
        <taxon>unclassified sequences</taxon>
        <taxon>metagenomes</taxon>
        <taxon>ecological metagenomes</taxon>
    </lineage>
</organism>
<sequence length="313" mass="34910">MNINDVKKTICGPMIPVITNLNQDLSVNPAGIRNEVQYLIDHGIQKGRGVLLAAGAGGDFNMLNLEERKLVCRTIVEAAENRVPVLVGAQDTNVNNMIEMAKYAEEIHAYGIQFSTTYYYPPSNTDALNLYRTIHDATSSIAIMAYNTFWHNYDFPFEILDQVSELERVVSLKWARPDNGIPYMEGVTRYSDKLAVVDNGGMHVMNHMLGGTGYITHLATVWPEHDLSVWKLLEAGDYSEAQQKIQSINWPWLKFRGKMASRTSGESPPVKAALDLLGRCGGPSRLPSRSLNSEEREELRQVLKGLGVPSLKT</sequence>
<dbReference type="PANTHER" id="PTHR42849:SF1">
    <property type="entry name" value="N-ACETYLNEURAMINATE LYASE"/>
    <property type="match status" value="1"/>
</dbReference>
<dbReference type="SUPFAM" id="SSF51569">
    <property type="entry name" value="Aldolase"/>
    <property type="match status" value="1"/>
</dbReference>
<dbReference type="GO" id="GO:0005829">
    <property type="term" value="C:cytosol"/>
    <property type="evidence" value="ECO:0007669"/>
    <property type="project" value="TreeGrafter"/>
</dbReference>
<gene>
    <name evidence="1" type="ORF">METZ01_LOCUS86610</name>
</gene>
<dbReference type="GO" id="GO:0008747">
    <property type="term" value="F:N-acetylneuraminate lyase activity"/>
    <property type="evidence" value="ECO:0007669"/>
    <property type="project" value="TreeGrafter"/>
</dbReference>
<dbReference type="PANTHER" id="PTHR42849">
    <property type="entry name" value="N-ACETYLNEURAMINATE LYASE"/>
    <property type="match status" value="1"/>
</dbReference>
<dbReference type="InterPro" id="IPR002220">
    <property type="entry name" value="DapA-like"/>
</dbReference>
<protein>
    <recommendedName>
        <fullName evidence="2">Dihydrodipicolinate synthase</fullName>
    </recommendedName>
</protein>
<dbReference type="PIRSF" id="PIRSF001365">
    <property type="entry name" value="DHDPS"/>
    <property type="match status" value="1"/>
</dbReference>
<dbReference type="GO" id="GO:0019262">
    <property type="term" value="P:N-acetylneuraminate catabolic process"/>
    <property type="evidence" value="ECO:0007669"/>
    <property type="project" value="TreeGrafter"/>
</dbReference>
<reference evidence="1" key="1">
    <citation type="submission" date="2018-05" db="EMBL/GenBank/DDBJ databases">
        <authorList>
            <person name="Lanie J.A."/>
            <person name="Ng W.-L."/>
            <person name="Kazmierczak K.M."/>
            <person name="Andrzejewski T.M."/>
            <person name="Davidsen T.M."/>
            <person name="Wayne K.J."/>
            <person name="Tettelin H."/>
            <person name="Glass J.I."/>
            <person name="Rusch D."/>
            <person name="Podicherti R."/>
            <person name="Tsui H.-C.T."/>
            <person name="Winkler M.E."/>
        </authorList>
    </citation>
    <scope>NUCLEOTIDE SEQUENCE</scope>
</reference>
<dbReference type="InterPro" id="IPR013785">
    <property type="entry name" value="Aldolase_TIM"/>
</dbReference>